<comment type="catalytic activity">
    <reaction evidence="5">
        <text>[pyruvate, water dikinase] + ADP = [pyruvate, water dikinase]-phosphate + AMP + H(+)</text>
        <dbReference type="Rhea" id="RHEA:46020"/>
        <dbReference type="Rhea" id="RHEA-COMP:11425"/>
        <dbReference type="Rhea" id="RHEA-COMP:11426"/>
        <dbReference type="ChEBI" id="CHEBI:15378"/>
        <dbReference type="ChEBI" id="CHEBI:43176"/>
        <dbReference type="ChEBI" id="CHEBI:68546"/>
        <dbReference type="ChEBI" id="CHEBI:456215"/>
        <dbReference type="ChEBI" id="CHEBI:456216"/>
        <dbReference type="EC" id="2.7.11.33"/>
    </reaction>
</comment>
<dbReference type="HAMAP" id="MF_01062">
    <property type="entry name" value="PSRP"/>
    <property type="match status" value="1"/>
</dbReference>
<dbReference type="NCBIfam" id="NF003742">
    <property type="entry name" value="PRK05339.1"/>
    <property type="match status" value="1"/>
</dbReference>
<dbReference type="EC" id="2.7.11.33" evidence="5"/>
<organism evidence="6 7">
    <name type="scientific">Elongatibacter sediminis</name>
    <dbReference type="NCBI Taxonomy" id="3119006"/>
    <lineage>
        <taxon>Bacteria</taxon>
        <taxon>Pseudomonadati</taxon>
        <taxon>Pseudomonadota</taxon>
        <taxon>Gammaproteobacteria</taxon>
        <taxon>Chromatiales</taxon>
        <taxon>Wenzhouxiangellaceae</taxon>
        <taxon>Elongatibacter</taxon>
    </lineage>
</organism>
<accession>A0AAW9RDK6</accession>
<evidence type="ECO:0000313" key="7">
    <source>
        <dbReference type="Proteomes" id="UP001359886"/>
    </source>
</evidence>
<dbReference type="InterPro" id="IPR005177">
    <property type="entry name" value="Kinase-pyrophosphorylase"/>
</dbReference>
<keyword evidence="7" id="KW-1185">Reference proteome</keyword>
<keyword evidence="4 5" id="KW-0418">Kinase</keyword>
<evidence type="ECO:0000313" key="6">
    <source>
        <dbReference type="EMBL" id="MEJ8568192.1"/>
    </source>
</evidence>
<dbReference type="PANTHER" id="PTHR31756:SF3">
    <property type="entry name" value="PYRUVATE, PHOSPHATE DIKINASE REGULATORY PROTEIN 1, CHLOROPLASTIC"/>
    <property type="match status" value="1"/>
</dbReference>
<gene>
    <name evidence="6" type="ORF">V3330_11190</name>
</gene>
<comment type="similarity">
    <text evidence="5">Belongs to the pyruvate, phosphate/water dikinase regulatory protein family. PSRP subfamily.</text>
</comment>
<dbReference type="GO" id="GO:0043531">
    <property type="term" value="F:ADP binding"/>
    <property type="evidence" value="ECO:0007669"/>
    <property type="project" value="UniProtKB-UniRule"/>
</dbReference>
<dbReference type="Proteomes" id="UP001359886">
    <property type="component" value="Unassembled WGS sequence"/>
</dbReference>
<evidence type="ECO:0000256" key="3">
    <source>
        <dbReference type="ARBA" id="ARBA00022741"/>
    </source>
</evidence>
<comment type="function">
    <text evidence="5">Bifunctional serine/threonine kinase and phosphorylase involved in the regulation of the phosphoenolpyruvate synthase (PEPS) by catalyzing its phosphorylation/dephosphorylation.</text>
</comment>
<keyword evidence="6" id="KW-0670">Pyruvate</keyword>
<evidence type="ECO:0000256" key="5">
    <source>
        <dbReference type="HAMAP-Rule" id="MF_01062"/>
    </source>
</evidence>
<feature type="binding site" evidence="5">
    <location>
        <begin position="151"/>
        <end position="158"/>
    </location>
    <ligand>
        <name>ADP</name>
        <dbReference type="ChEBI" id="CHEBI:456216"/>
    </ligand>
</feature>
<dbReference type="GO" id="GO:0004674">
    <property type="term" value="F:protein serine/threonine kinase activity"/>
    <property type="evidence" value="ECO:0007669"/>
    <property type="project" value="UniProtKB-UniRule"/>
</dbReference>
<sequence length="271" mass="29979">MHRTVFFISDGTAITSETVGHSLLTQFPDVRFSQVRIPFVSDPGKAQEAVRRINEAAEKDSAPPIVFNSIVDEEIGSIIMASDAVTIDLFGTFLGTLERALGVKRESKVGRAHGVANPRRYEERIDATNYALNHDDGVSTSYLNADLILVGVSRSGKTPTCLYMALHFGVKAANYPLTQTDLENQALPSFLKPHRAKIAGLTIDADRLSQIRETRRPGSRYASLKQCYWEVESAESLLRMAGVPTFHTTHSSIEEIASRVLLQLGLQREMF</sequence>
<dbReference type="RefSeq" id="WP_354695515.1">
    <property type="nucleotide sequence ID" value="NZ_JAZHOG010000007.1"/>
</dbReference>
<dbReference type="InterPro" id="IPR026530">
    <property type="entry name" value="PSRP"/>
</dbReference>
<dbReference type="AlphaFoldDB" id="A0AAW9RDK6"/>
<keyword evidence="2 5" id="KW-0808">Transferase</keyword>
<reference evidence="6 7" key="1">
    <citation type="submission" date="2024-02" db="EMBL/GenBank/DDBJ databases">
        <title>A novel Wenzhouxiangellaceae bacterium, isolated from coastal sediments.</title>
        <authorList>
            <person name="Du Z.-J."/>
            <person name="Ye Y.-Q."/>
            <person name="Zhang X.-Y."/>
        </authorList>
    </citation>
    <scope>NUCLEOTIDE SEQUENCE [LARGE SCALE GENOMIC DNA]</scope>
    <source>
        <strain evidence="6 7">CH-27</strain>
    </source>
</reference>
<evidence type="ECO:0000256" key="2">
    <source>
        <dbReference type="ARBA" id="ARBA00022679"/>
    </source>
</evidence>
<name>A0AAW9RDK6_9GAMM</name>
<evidence type="ECO:0000256" key="1">
    <source>
        <dbReference type="ARBA" id="ARBA00022527"/>
    </source>
</evidence>
<comment type="caution">
    <text evidence="6">The sequence shown here is derived from an EMBL/GenBank/DDBJ whole genome shotgun (WGS) entry which is preliminary data.</text>
</comment>
<dbReference type="PANTHER" id="PTHR31756">
    <property type="entry name" value="PYRUVATE, PHOSPHATE DIKINASE REGULATORY PROTEIN 1, CHLOROPLASTIC"/>
    <property type="match status" value="1"/>
</dbReference>
<keyword evidence="1 5" id="KW-0723">Serine/threonine-protein kinase</keyword>
<protein>
    <recommendedName>
        <fullName evidence="5">Putative phosphoenolpyruvate synthase regulatory protein</fullName>
        <shortName evidence="5">PEP synthase regulatory protein</shortName>
        <shortName evidence="5">PSRP</shortName>
        <ecNumber evidence="5">2.7.11.33</ecNumber>
        <ecNumber evidence="5">2.7.4.28</ecNumber>
    </recommendedName>
    <alternativeName>
        <fullName evidence="5">Pyruvate, water dikinase regulatory protein</fullName>
    </alternativeName>
</protein>
<dbReference type="GO" id="GO:0016776">
    <property type="term" value="F:phosphotransferase activity, phosphate group as acceptor"/>
    <property type="evidence" value="ECO:0007669"/>
    <property type="project" value="UniProtKB-UniRule"/>
</dbReference>
<comment type="catalytic activity">
    <reaction evidence="5">
        <text>[pyruvate, water dikinase]-phosphate + phosphate + H(+) = [pyruvate, water dikinase] + diphosphate</text>
        <dbReference type="Rhea" id="RHEA:48580"/>
        <dbReference type="Rhea" id="RHEA-COMP:11425"/>
        <dbReference type="Rhea" id="RHEA-COMP:11426"/>
        <dbReference type="ChEBI" id="CHEBI:15378"/>
        <dbReference type="ChEBI" id="CHEBI:33019"/>
        <dbReference type="ChEBI" id="CHEBI:43176"/>
        <dbReference type="ChEBI" id="CHEBI:43474"/>
        <dbReference type="ChEBI" id="CHEBI:68546"/>
        <dbReference type="EC" id="2.7.4.28"/>
    </reaction>
</comment>
<dbReference type="Pfam" id="PF03618">
    <property type="entry name" value="Kinase-PPPase"/>
    <property type="match status" value="1"/>
</dbReference>
<proteinExistence type="inferred from homology"/>
<dbReference type="GO" id="GO:0005524">
    <property type="term" value="F:ATP binding"/>
    <property type="evidence" value="ECO:0007669"/>
    <property type="project" value="InterPro"/>
</dbReference>
<keyword evidence="3 5" id="KW-0547">Nucleotide-binding</keyword>
<evidence type="ECO:0000256" key="4">
    <source>
        <dbReference type="ARBA" id="ARBA00022777"/>
    </source>
</evidence>
<dbReference type="EMBL" id="JAZHOG010000007">
    <property type="protein sequence ID" value="MEJ8568192.1"/>
    <property type="molecule type" value="Genomic_DNA"/>
</dbReference>
<dbReference type="EC" id="2.7.4.28" evidence="5"/>